<name>G0N6G1_CAEBE</name>
<evidence type="ECO:0000256" key="1">
    <source>
        <dbReference type="SAM" id="MobiDB-lite"/>
    </source>
</evidence>
<dbReference type="EMBL" id="GL379844">
    <property type="protein sequence ID" value="EGT53814.1"/>
    <property type="molecule type" value="Genomic_DNA"/>
</dbReference>
<protein>
    <submittedName>
        <fullName evidence="2">Uncharacterized protein</fullName>
    </submittedName>
</protein>
<evidence type="ECO:0000313" key="2">
    <source>
        <dbReference type="EMBL" id="EGT53814.1"/>
    </source>
</evidence>
<organism evidence="3">
    <name type="scientific">Caenorhabditis brenneri</name>
    <name type="common">Nematode worm</name>
    <dbReference type="NCBI Taxonomy" id="135651"/>
    <lineage>
        <taxon>Eukaryota</taxon>
        <taxon>Metazoa</taxon>
        <taxon>Ecdysozoa</taxon>
        <taxon>Nematoda</taxon>
        <taxon>Chromadorea</taxon>
        <taxon>Rhabditida</taxon>
        <taxon>Rhabditina</taxon>
        <taxon>Rhabditomorpha</taxon>
        <taxon>Rhabditoidea</taxon>
        <taxon>Rhabditidae</taxon>
        <taxon>Peloderinae</taxon>
        <taxon>Caenorhabditis</taxon>
    </lineage>
</organism>
<feature type="compositionally biased region" description="Basic residues" evidence="1">
    <location>
        <begin position="36"/>
        <end position="50"/>
    </location>
</feature>
<feature type="compositionally biased region" description="Basic and acidic residues" evidence="1">
    <location>
        <begin position="15"/>
        <end position="24"/>
    </location>
</feature>
<dbReference type="Proteomes" id="UP000008068">
    <property type="component" value="Unassembled WGS sequence"/>
</dbReference>
<dbReference type="InParanoid" id="G0N6G1"/>
<dbReference type="HOGENOM" id="CLU_1016456_0_0_1"/>
<feature type="compositionally biased region" description="Basic residues" evidence="1">
    <location>
        <begin position="122"/>
        <end position="132"/>
    </location>
</feature>
<sequence>MSLKREEEPQAVAVVKEDGRKGALEQEGTEDVQLGQRRRVARGGKMRLRGKLGGQRRQNSEKKNAEKEAKKQERRELVLALKLNRAESRKAQKEEARSESKNSESETKRGRFSRKDKERKASKSRSLSRKVSRSSSKPKSSEGRHLKVKKSRSESSKPNKKEKEPRFFKNRRDASENTRKETDPKGISKLKLTVEEKMAKRQARKEMREAKKAEAAEIKITGYISQEEPQKKRRNQFLSFSNVPRNPFFPKIRYGKIVHVPKAIRSMRAAAQRR</sequence>
<feature type="compositionally biased region" description="Basic and acidic residues" evidence="1">
    <location>
        <begin position="58"/>
        <end position="77"/>
    </location>
</feature>
<keyword evidence="3" id="KW-1185">Reference proteome</keyword>
<dbReference type="AlphaFoldDB" id="G0N6G1"/>
<proteinExistence type="predicted"/>
<accession>G0N6G1</accession>
<feature type="region of interest" description="Disordered" evidence="1">
    <location>
        <begin position="1"/>
        <end position="188"/>
    </location>
</feature>
<feature type="compositionally biased region" description="Basic and acidic residues" evidence="1">
    <location>
        <begin position="84"/>
        <end position="121"/>
    </location>
</feature>
<reference evidence="3" key="1">
    <citation type="submission" date="2011-07" db="EMBL/GenBank/DDBJ databases">
        <authorList>
            <consortium name="Caenorhabditis brenneri Sequencing and Analysis Consortium"/>
            <person name="Wilson R.K."/>
        </authorList>
    </citation>
    <scope>NUCLEOTIDE SEQUENCE [LARGE SCALE GENOMIC DNA]</scope>
    <source>
        <strain evidence="3">PB2801</strain>
    </source>
</reference>
<gene>
    <name evidence="2" type="ORF">CAEBREN_24488</name>
</gene>
<evidence type="ECO:0000313" key="3">
    <source>
        <dbReference type="Proteomes" id="UP000008068"/>
    </source>
</evidence>
<feature type="compositionally biased region" description="Basic and acidic residues" evidence="1">
    <location>
        <begin position="139"/>
        <end position="188"/>
    </location>
</feature>
<dbReference type="eggNOG" id="ENOG502QZQK">
    <property type="taxonomic scope" value="Eukaryota"/>
</dbReference>
<dbReference type="OMA" id="CENEDGA"/>